<organism evidence="1 2">
    <name type="scientific">Asbolus verrucosus</name>
    <name type="common">Desert ironclad beetle</name>
    <dbReference type="NCBI Taxonomy" id="1661398"/>
    <lineage>
        <taxon>Eukaryota</taxon>
        <taxon>Metazoa</taxon>
        <taxon>Ecdysozoa</taxon>
        <taxon>Arthropoda</taxon>
        <taxon>Hexapoda</taxon>
        <taxon>Insecta</taxon>
        <taxon>Pterygota</taxon>
        <taxon>Neoptera</taxon>
        <taxon>Endopterygota</taxon>
        <taxon>Coleoptera</taxon>
        <taxon>Polyphaga</taxon>
        <taxon>Cucujiformia</taxon>
        <taxon>Tenebrionidae</taxon>
        <taxon>Pimeliinae</taxon>
        <taxon>Asbolus</taxon>
    </lineage>
</organism>
<evidence type="ECO:0000313" key="2">
    <source>
        <dbReference type="Proteomes" id="UP000292052"/>
    </source>
</evidence>
<gene>
    <name evidence="1" type="ORF">BDFB_014209</name>
</gene>
<comment type="caution">
    <text evidence="1">The sequence shown here is derived from an EMBL/GenBank/DDBJ whole genome shotgun (WGS) entry which is preliminary data.</text>
</comment>
<name>A0A482VCZ3_ASBVE</name>
<proteinExistence type="predicted"/>
<sequence length="81" mass="8960">MSVVAVRQRKTTEREDRFLRLAALRDKSTSTRKNIDDNGSNGAVTEITGIMNGIHLCSAMNPDFVWGLTMDDDGLTMGQKT</sequence>
<protein>
    <submittedName>
        <fullName evidence="1">Uncharacterized protein</fullName>
    </submittedName>
</protein>
<dbReference type="EMBL" id="QDEB01112780">
    <property type="protein sequence ID" value="RZB41612.1"/>
    <property type="molecule type" value="Genomic_DNA"/>
</dbReference>
<keyword evidence="2" id="KW-1185">Reference proteome</keyword>
<evidence type="ECO:0000313" key="1">
    <source>
        <dbReference type="EMBL" id="RZB41612.1"/>
    </source>
</evidence>
<dbReference type="Proteomes" id="UP000292052">
    <property type="component" value="Unassembled WGS sequence"/>
</dbReference>
<reference evidence="1 2" key="1">
    <citation type="submission" date="2017-03" db="EMBL/GenBank/DDBJ databases">
        <title>Genome of the blue death feigning beetle - Asbolus verrucosus.</title>
        <authorList>
            <person name="Rider S.D."/>
        </authorList>
    </citation>
    <scope>NUCLEOTIDE SEQUENCE [LARGE SCALE GENOMIC DNA]</scope>
    <source>
        <strain evidence="1">Butters</strain>
        <tissue evidence="1">Head and leg muscle</tissue>
    </source>
</reference>
<feature type="non-terminal residue" evidence="1">
    <location>
        <position position="81"/>
    </location>
</feature>
<dbReference type="AlphaFoldDB" id="A0A482VCZ3"/>
<accession>A0A482VCZ3</accession>